<evidence type="ECO:0000256" key="5">
    <source>
        <dbReference type="ARBA" id="ARBA00022679"/>
    </source>
</evidence>
<dbReference type="SUPFAM" id="SSF53062">
    <property type="entry name" value="PTS system fructose IIA component-like"/>
    <property type="match status" value="1"/>
</dbReference>
<dbReference type="EMBL" id="JAZDRP010000007">
    <property type="protein sequence ID" value="MEE2526981.1"/>
    <property type="molecule type" value="Genomic_DNA"/>
</dbReference>
<keyword evidence="5" id="KW-0808">Transferase</keyword>
<feature type="domain" description="PTS EIIA type-4" evidence="8">
    <location>
        <begin position="1"/>
        <end position="123"/>
    </location>
</feature>
<dbReference type="Proteomes" id="UP001354971">
    <property type="component" value="Unassembled WGS sequence"/>
</dbReference>
<evidence type="ECO:0000313" key="10">
    <source>
        <dbReference type="Proteomes" id="UP001354971"/>
    </source>
</evidence>
<evidence type="ECO:0000256" key="4">
    <source>
        <dbReference type="ARBA" id="ARBA00022597"/>
    </source>
</evidence>
<comment type="subcellular location">
    <subcellularLocation>
        <location evidence="1">Cytoplasm</location>
    </subcellularLocation>
</comment>
<dbReference type="Pfam" id="PF03610">
    <property type="entry name" value="EIIA-man"/>
    <property type="match status" value="1"/>
</dbReference>
<dbReference type="InterPro" id="IPR004701">
    <property type="entry name" value="PTS_EIIA_man-typ"/>
</dbReference>
<gene>
    <name evidence="9" type="ORF">V0U79_11425</name>
</gene>
<keyword evidence="6" id="KW-0598">Phosphotransferase system</keyword>
<dbReference type="PROSITE" id="PS51096">
    <property type="entry name" value="PTS_EIIA_TYPE_4"/>
    <property type="match status" value="1"/>
</dbReference>
<sequence>MIGFLIVTHGDLAREFVAATEHVVGPLEQCEAVCIGPDDDLAERRDDLRDRIARLDSGAGVLILTDMFGGTPSNLAISQLSPGKVEVLAGINLPMMIKLAEGRGTLDLEALAEAGEKAGQRYVARAARVLESASK</sequence>
<evidence type="ECO:0000256" key="2">
    <source>
        <dbReference type="ARBA" id="ARBA00022448"/>
    </source>
</evidence>
<proteinExistence type="predicted"/>
<dbReference type="InterPro" id="IPR051471">
    <property type="entry name" value="Bacterial_PTS_sugar_comp"/>
</dbReference>
<dbReference type="Gene3D" id="3.40.50.510">
    <property type="entry name" value="Phosphotransferase system, mannose-type IIA component"/>
    <property type="match status" value="1"/>
</dbReference>
<keyword evidence="10" id="KW-1185">Reference proteome</keyword>
<comment type="caution">
    <text evidence="9">The sequence shown here is derived from an EMBL/GenBank/DDBJ whole genome shotgun (WGS) entry which is preliminary data.</text>
</comment>
<dbReference type="RefSeq" id="WP_330199645.1">
    <property type="nucleotide sequence ID" value="NZ_JAZDRP010000007.1"/>
</dbReference>
<keyword evidence="3" id="KW-0963">Cytoplasm</keyword>
<evidence type="ECO:0000259" key="8">
    <source>
        <dbReference type="PROSITE" id="PS51096"/>
    </source>
</evidence>
<evidence type="ECO:0000256" key="3">
    <source>
        <dbReference type="ARBA" id="ARBA00022490"/>
    </source>
</evidence>
<keyword evidence="4 9" id="KW-0762">Sugar transport</keyword>
<dbReference type="PANTHER" id="PTHR33799:SF1">
    <property type="entry name" value="PTS SYSTEM MANNOSE-SPECIFIC EIIAB COMPONENT-RELATED"/>
    <property type="match status" value="1"/>
</dbReference>
<evidence type="ECO:0000256" key="6">
    <source>
        <dbReference type="ARBA" id="ARBA00022683"/>
    </source>
</evidence>
<evidence type="ECO:0000256" key="1">
    <source>
        <dbReference type="ARBA" id="ARBA00004496"/>
    </source>
</evidence>
<keyword evidence="7" id="KW-0418">Kinase</keyword>
<dbReference type="PANTHER" id="PTHR33799">
    <property type="entry name" value="PTS PERMEASE-RELATED-RELATED"/>
    <property type="match status" value="1"/>
</dbReference>
<protein>
    <submittedName>
        <fullName evidence="9">PTS sugar transporter subunit IIA</fullName>
    </submittedName>
</protein>
<keyword evidence="2" id="KW-0813">Transport</keyword>
<accession>A0ABU7LTK7</accession>
<dbReference type="InterPro" id="IPR036662">
    <property type="entry name" value="PTS_EIIA_man-typ_sf"/>
</dbReference>
<organism evidence="9 10">
    <name type="scientific">Hyphobacterium lacteum</name>
    <dbReference type="NCBI Taxonomy" id="3116575"/>
    <lineage>
        <taxon>Bacteria</taxon>
        <taxon>Pseudomonadati</taxon>
        <taxon>Pseudomonadota</taxon>
        <taxon>Alphaproteobacteria</taxon>
        <taxon>Maricaulales</taxon>
        <taxon>Maricaulaceae</taxon>
        <taxon>Hyphobacterium</taxon>
    </lineage>
</organism>
<dbReference type="InterPro" id="IPR033887">
    <property type="entry name" value="PTS_IIA_man"/>
</dbReference>
<dbReference type="CDD" id="cd00006">
    <property type="entry name" value="PTS_IIA_man"/>
    <property type="match status" value="1"/>
</dbReference>
<name>A0ABU7LTK7_9PROT</name>
<reference evidence="9 10" key="1">
    <citation type="submission" date="2024-01" db="EMBL/GenBank/DDBJ databases">
        <title>Hyphobacterium bacterium isolated from marine sediment.</title>
        <authorList>
            <person name="Zhao S."/>
        </authorList>
    </citation>
    <scope>NUCLEOTIDE SEQUENCE [LARGE SCALE GENOMIC DNA]</scope>
    <source>
        <strain evidence="10">HN65</strain>
    </source>
</reference>
<evidence type="ECO:0000256" key="7">
    <source>
        <dbReference type="ARBA" id="ARBA00022777"/>
    </source>
</evidence>
<evidence type="ECO:0000313" key="9">
    <source>
        <dbReference type="EMBL" id="MEE2526981.1"/>
    </source>
</evidence>